<dbReference type="Proteomes" id="UP000295388">
    <property type="component" value="Unassembled WGS sequence"/>
</dbReference>
<dbReference type="EMBL" id="SNWQ01000015">
    <property type="protein sequence ID" value="TDO44705.1"/>
    <property type="molecule type" value="Genomic_DNA"/>
</dbReference>
<feature type="domain" description="Peptidase MA-like" evidence="1">
    <location>
        <begin position="16"/>
        <end position="120"/>
    </location>
</feature>
<proteinExistence type="predicted"/>
<protein>
    <recommendedName>
        <fullName evidence="1">Peptidase MA-like domain-containing protein</fullName>
    </recommendedName>
</protein>
<comment type="caution">
    <text evidence="2">The sequence shown here is derived from an EMBL/GenBank/DDBJ whole genome shotgun (WGS) entry which is preliminary data.</text>
</comment>
<dbReference type="InterPro" id="IPR039568">
    <property type="entry name" value="Peptidase_MA-like_dom"/>
</dbReference>
<evidence type="ECO:0000313" key="3">
    <source>
        <dbReference type="Proteomes" id="UP000295388"/>
    </source>
</evidence>
<keyword evidence="3" id="KW-1185">Reference proteome</keyword>
<evidence type="ECO:0000313" key="2">
    <source>
        <dbReference type="EMBL" id="TDO44705.1"/>
    </source>
</evidence>
<accession>A0A4R6K7T4</accession>
<evidence type="ECO:0000259" key="1">
    <source>
        <dbReference type="Pfam" id="PF13485"/>
    </source>
</evidence>
<dbReference type="Pfam" id="PF13485">
    <property type="entry name" value="Peptidase_MA_2"/>
    <property type="match status" value="1"/>
</dbReference>
<organism evidence="2 3">
    <name type="scientific">Kribbella caucasensis</name>
    <dbReference type="NCBI Taxonomy" id="2512215"/>
    <lineage>
        <taxon>Bacteria</taxon>
        <taxon>Bacillati</taxon>
        <taxon>Actinomycetota</taxon>
        <taxon>Actinomycetes</taxon>
        <taxon>Propionibacteriales</taxon>
        <taxon>Kribbellaceae</taxon>
        <taxon>Kribbella</taxon>
    </lineage>
</organism>
<dbReference type="AlphaFoldDB" id="A0A4R6K7T4"/>
<gene>
    <name evidence="2" type="ORF">EV643_115207</name>
</gene>
<name>A0A4R6K7T4_9ACTN</name>
<sequence length="148" mass="16438">MVINPDGRLKADRLLLAHEFTHAAMSTLGGGAPTWLVEGYAMYVEQRLAEQSGYDEDVADWRDELMSEAIPKLTVLPIDGVFHGEYDEESYGVSWIIVEHLVTKYGLAKLNALYVDLARGDDGPVVREQVLRKHLKISEAALVAAVKK</sequence>
<reference evidence="2 3" key="1">
    <citation type="submission" date="2019-03" db="EMBL/GenBank/DDBJ databases">
        <title>Genomic Encyclopedia of Type Strains, Phase III (KMG-III): the genomes of soil and plant-associated and newly described type strains.</title>
        <authorList>
            <person name="Whitman W."/>
        </authorList>
    </citation>
    <scope>NUCLEOTIDE SEQUENCE [LARGE SCALE GENOMIC DNA]</scope>
    <source>
        <strain evidence="2 3">VKM Ac-2527</strain>
    </source>
</reference>